<evidence type="ECO:0000313" key="2">
    <source>
        <dbReference type="EMBL" id="RNA60448.1"/>
    </source>
</evidence>
<sequence>MKHKFLVILISVLIILGFLLIGISVDILLNKNYSFLIIGLGTGLLAIAVYLEILRRDEENRD</sequence>
<comment type="caution">
    <text evidence="2">The sequence shown here is derived from an EMBL/GenBank/DDBJ whole genome shotgun (WGS) entry which is preliminary data.</text>
</comment>
<name>A0A3M7TBG9_9FLAO</name>
<evidence type="ECO:0000256" key="1">
    <source>
        <dbReference type="SAM" id="Phobius"/>
    </source>
</evidence>
<gene>
    <name evidence="2" type="ORF">D1631_18295</name>
</gene>
<keyword evidence="1" id="KW-1133">Transmembrane helix</keyword>
<keyword evidence="1" id="KW-0812">Transmembrane</keyword>
<evidence type="ECO:0000313" key="3">
    <source>
        <dbReference type="Proteomes" id="UP000278775"/>
    </source>
</evidence>
<dbReference type="Proteomes" id="UP000278775">
    <property type="component" value="Unassembled WGS sequence"/>
</dbReference>
<dbReference type="EMBL" id="QWIU01000003">
    <property type="protein sequence ID" value="RNA60448.1"/>
    <property type="molecule type" value="Genomic_DNA"/>
</dbReference>
<organism evidence="2 3">
    <name type="scientific">Chryseobacterium nematophagum</name>
    <dbReference type="NCBI Taxonomy" id="2305228"/>
    <lineage>
        <taxon>Bacteria</taxon>
        <taxon>Pseudomonadati</taxon>
        <taxon>Bacteroidota</taxon>
        <taxon>Flavobacteriia</taxon>
        <taxon>Flavobacteriales</taxon>
        <taxon>Weeksellaceae</taxon>
        <taxon>Chryseobacterium group</taxon>
        <taxon>Chryseobacterium</taxon>
    </lineage>
</organism>
<dbReference type="AlphaFoldDB" id="A0A3M7TBG9"/>
<protein>
    <submittedName>
        <fullName evidence="2">Uncharacterized protein</fullName>
    </submittedName>
</protein>
<feature type="transmembrane region" description="Helical" evidence="1">
    <location>
        <begin position="7"/>
        <end position="29"/>
    </location>
</feature>
<feature type="transmembrane region" description="Helical" evidence="1">
    <location>
        <begin position="35"/>
        <end position="54"/>
    </location>
</feature>
<accession>A0A3M7TBG9</accession>
<reference evidence="2 3" key="1">
    <citation type="submission" date="2018-08" db="EMBL/GenBank/DDBJ databases">
        <title>Chryseobacterium nematophagum: a novel matrix digesting pathogen of nematodes.</title>
        <authorList>
            <person name="Page A."/>
            <person name="Roberts M."/>
            <person name="Felix M.-A."/>
            <person name="Weir W."/>
        </authorList>
    </citation>
    <scope>NUCLEOTIDE SEQUENCE [LARGE SCALE GENOMIC DNA]</scope>
    <source>
        <strain evidence="2 3">JUb129</strain>
    </source>
</reference>
<proteinExistence type="predicted"/>
<keyword evidence="1" id="KW-0472">Membrane</keyword>